<comment type="caution">
    <text evidence="3">The sequence shown here is derived from an EMBL/GenBank/DDBJ whole genome shotgun (WGS) entry which is preliminary data.</text>
</comment>
<protein>
    <submittedName>
        <fullName evidence="3">Sporulation and spore germination protein</fullName>
    </submittedName>
</protein>
<gene>
    <name evidence="3" type="ORF">CLV35_2040</name>
</gene>
<feature type="domain" description="GerMN" evidence="2">
    <location>
        <begin position="89"/>
        <end position="178"/>
    </location>
</feature>
<keyword evidence="1" id="KW-0732">Signal</keyword>
<evidence type="ECO:0000313" key="4">
    <source>
        <dbReference type="Proteomes" id="UP000281955"/>
    </source>
</evidence>
<name>A0A420XQM8_9ACTN</name>
<dbReference type="RefSeq" id="WP_147431926.1">
    <property type="nucleotide sequence ID" value="NZ_RBWV01000011.1"/>
</dbReference>
<sequence>MRPCTRVLTGVVVTAVLAGCGVPSAGDVHRVDRQDVPYGLLSGATGSATPSTSPREQELPGVPTVYFVRDDQLVGVPVQQGGTTTARNLGAVVGALSSGPTGQQRAQGLDTALPPALHLAVAEVAGRTATVDLQGQDVAAVGDQGPLAVGQVVLTAASVPGVDRVLLTRQGRPVQAQLADGTLTDRPLAPGDYASLVARHAR</sequence>
<dbReference type="InParanoid" id="A0A420XQM8"/>
<organism evidence="3 4">
    <name type="scientific">Motilibacter peucedani</name>
    <dbReference type="NCBI Taxonomy" id="598650"/>
    <lineage>
        <taxon>Bacteria</taxon>
        <taxon>Bacillati</taxon>
        <taxon>Actinomycetota</taxon>
        <taxon>Actinomycetes</taxon>
        <taxon>Motilibacterales</taxon>
        <taxon>Motilibacteraceae</taxon>
        <taxon>Motilibacter</taxon>
    </lineage>
</organism>
<proteinExistence type="predicted"/>
<dbReference type="InterPro" id="IPR019606">
    <property type="entry name" value="GerMN"/>
</dbReference>
<reference evidence="3 4" key="1">
    <citation type="submission" date="2018-10" db="EMBL/GenBank/DDBJ databases">
        <title>Genomic Encyclopedia of Archaeal and Bacterial Type Strains, Phase II (KMG-II): from individual species to whole genera.</title>
        <authorList>
            <person name="Goeker M."/>
        </authorList>
    </citation>
    <scope>NUCLEOTIDE SEQUENCE [LARGE SCALE GENOMIC DNA]</scope>
    <source>
        <strain evidence="3 4">RP-AC37</strain>
    </source>
</reference>
<dbReference type="Pfam" id="PF10646">
    <property type="entry name" value="Germane"/>
    <property type="match status" value="1"/>
</dbReference>
<feature type="chain" id="PRO_5019375127" evidence="1">
    <location>
        <begin position="26"/>
        <end position="202"/>
    </location>
</feature>
<dbReference type="EMBL" id="RBWV01000011">
    <property type="protein sequence ID" value="RKS75569.1"/>
    <property type="molecule type" value="Genomic_DNA"/>
</dbReference>
<evidence type="ECO:0000256" key="1">
    <source>
        <dbReference type="SAM" id="SignalP"/>
    </source>
</evidence>
<dbReference type="OrthoDB" id="3774064at2"/>
<accession>A0A420XQM8</accession>
<dbReference type="Proteomes" id="UP000281955">
    <property type="component" value="Unassembled WGS sequence"/>
</dbReference>
<feature type="signal peptide" evidence="1">
    <location>
        <begin position="1"/>
        <end position="25"/>
    </location>
</feature>
<dbReference type="PROSITE" id="PS51257">
    <property type="entry name" value="PROKAR_LIPOPROTEIN"/>
    <property type="match status" value="1"/>
</dbReference>
<dbReference type="AlphaFoldDB" id="A0A420XQM8"/>
<evidence type="ECO:0000259" key="2">
    <source>
        <dbReference type="SMART" id="SM00909"/>
    </source>
</evidence>
<keyword evidence="4" id="KW-1185">Reference proteome</keyword>
<dbReference type="SMART" id="SM00909">
    <property type="entry name" value="Germane"/>
    <property type="match status" value="1"/>
</dbReference>
<evidence type="ECO:0000313" key="3">
    <source>
        <dbReference type="EMBL" id="RKS75569.1"/>
    </source>
</evidence>